<feature type="transmembrane region" description="Helical" evidence="4">
    <location>
        <begin position="351"/>
        <end position="376"/>
    </location>
</feature>
<dbReference type="Proteomes" id="UP000244855">
    <property type="component" value="Unassembled WGS sequence"/>
</dbReference>
<dbReference type="Pfam" id="PF07690">
    <property type="entry name" value="MFS_1"/>
    <property type="match status" value="1"/>
</dbReference>
<keyword evidence="4" id="KW-1133">Transmembrane helix</keyword>
<feature type="transmembrane region" description="Helical" evidence="4">
    <location>
        <begin position="117"/>
        <end position="137"/>
    </location>
</feature>
<dbReference type="PANTHER" id="PTHR11360:SF234">
    <property type="entry name" value="MFS-TYPE TRANSPORTER DBAD-RELATED"/>
    <property type="match status" value="1"/>
</dbReference>
<dbReference type="PROSITE" id="PS50850">
    <property type="entry name" value="MFS"/>
    <property type="match status" value="1"/>
</dbReference>
<reference evidence="6 7" key="1">
    <citation type="journal article" date="2018" name="Sci. Rep.">
        <title>Comparative genomics provides insights into the lifestyle and reveals functional heterogeneity of dark septate endophytic fungi.</title>
        <authorList>
            <person name="Knapp D.G."/>
            <person name="Nemeth J.B."/>
            <person name="Barry K."/>
            <person name="Hainaut M."/>
            <person name="Henrissat B."/>
            <person name="Johnson J."/>
            <person name="Kuo A."/>
            <person name="Lim J.H.P."/>
            <person name="Lipzen A."/>
            <person name="Nolan M."/>
            <person name="Ohm R.A."/>
            <person name="Tamas L."/>
            <person name="Grigoriev I.V."/>
            <person name="Spatafora J.W."/>
            <person name="Nagy L.G."/>
            <person name="Kovacs G.M."/>
        </authorList>
    </citation>
    <scope>NUCLEOTIDE SEQUENCE [LARGE SCALE GENOMIC DNA]</scope>
    <source>
        <strain evidence="6 7">DSE2036</strain>
    </source>
</reference>
<dbReference type="InterPro" id="IPR020846">
    <property type="entry name" value="MFS_dom"/>
</dbReference>
<evidence type="ECO:0000259" key="5">
    <source>
        <dbReference type="PROSITE" id="PS50850"/>
    </source>
</evidence>
<feature type="transmembrane region" description="Helical" evidence="4">
    <location>
        <begin position="83"/>
        <end position="105"/>
    </location>
</feature>
<feature type="transmembrane region" description="Helical" evidence="4">
    <location>
        <begin position="169"/>
        <end position="193"/>
    </location>
</feature>
<feature type="domain" description="Major facilitator superfamily (MFS) profile" evidence="5">
    <location>
        <begin position="41"/>
        <end position="449"/>
    </location>
</feature>
<dbReference type="GO" id="GO:0016020">
    <property type="term" value="C:membrane"/>
    <property type="evidence" value="ECO:0007669"/>
    <property type="project" value="UniProtKB-SubCell"/>
</dbReference>
<comment type="subcellular location">
    <subcellularLocation>
        <location evidence="1">Membrane</location>
        <topology evidence="1">Multi-pass membrane protein</topology>
    </subcellularLocation>
</comment>
<dbReference type="EMBL" id="KZ805331">
    <property type="protein sequence ID" value="PVI03455.1"/>
    <property type="molecule type" value="Genomic_DNA"/>
</dbReference>
<feature type="transmembrane region" description="Helical" evidence="4">
    <location>
        <begin position="261"/>
        <end position="284"/>
    </location>
</feature>
<protein>
    <submittedName>
        <fullName evidence="6">MFS general substrate transporter</fullName>
    </submittedName>
</protein>
<dbReference type="InterPro" id="IPR011701">
    <property type="entry name" value="MFS"/>
</dbReference>
<dbReference type="OrthoDB" id="6509908at2759"/>
<keyword evidence="4" id="KW-0812">Transmembrane</keyword>
<feature type="transmembrane region" description="Helical" evidence="4">
    <location>
        <begin position="327"/>
        <end position="345"/>
    </location>
</feature>
<feature type="transmembrane region" description="Helical" evidence="4">
    <location>
        <begin position="41"/>
        <end position="63"/>
    </location>
</feature>
<feature type="transmembrane region" description="Helical" evidence="4">
    <location>
        <begin position="388"/>
        <end position="410"/>
    </location>
</feature>
<evidence type="ECO:0000256" key="1">
    <source>
        <dbReference type="ARBA" id="ARBA00004141"/>
    </source>
</evidence>
<evidence type="ECO:0000256" key="3">
    <source>
        <dbReference type="SAM" id="MobiDB-lite"/>
    </source>
</evidence>
<dbReference type="SUPFAM" id="SSF103473">
    <property type="entry name" value="MFS general substrate transporter"/>
    <property type="match status" value="1"/>
</dbReference>
<feature type="region of interest" description="Disordered" evidence="3">
    <location>
        <begin position="1"/>
        <end position="32"/>
    </location>
</feature>
<dbReference type="AlphaFoldDB" id="A0A2V1E1Z2"/>
<sequence>MQDQEIVSVEASHPPAGTTSRGKNTPDHDEENHHIHNSRTIAWLQLLGSFCLNVNTWGMLGSFGVYQTHYSLKMLHEYSESEISWIGSVQGFFMFLVSFIIGPIFDAGHLHSLLRVGTLLSLLGLFMTSLCVSYWQVILAQGVAMGIGFGCLYLPAPALVSMHFKKHQALAMGLSSSGSGIGAVVFSLVFSHMEPRVGFAWATRTVGFILLATSIIPLLVMRFPASVKSESAATEKRTIAQSFVRCLQSLVEKGALHDTPFILLVVGALTTFMGIYVMLYYINLLATQRTGVSLELASQTLTIVNGASTFGRILPSILADYIGSVQILAMTALLSGMLAFTSLSVNSTATLIIWTIAFGSFSGAFMGLPAAGIVSISNTTDNIGRRIGMTLGAVGCGVLIAEPIAGAILGSRGNGWVGLISWSASLMMAGSVFTILARIKRVGIKPLQKI</sequence>
<evidence type="ECO:0000313" key="6">
    <source>
        <dbReference type="EMBL" id="PVI03455.1"/>
    </source>
</evidence>
<dbReference type="InterPro" id="IPR036259">
    <property type="entry name" value="MFS_trans_sf"/>
</dbReference>
<comment type="similarity">
    <text evidence="2">Belongs to the major facilitator superfamily. Monocarboxylate porter (TC 2.A.1.13) family.</text>
</comment>
<keyword evidence="7" id="KW-1185">Reference proteome</keyword>
<gene>
    <name evidence="6" type="ORF">DM02DRAFT_520785</name>
</gene>
<name>A0A2V1E1Z2_9PLEO</name>
<dbReference type="InterPro" id="IPR050327">
    <property type="entry name" value="Proton-linked_MCT"/>
</dbReference>
<evidence type="ECO:0000313" key="7">
    <source>
        <dbReference type="Proteomes" id="UP000244855"/>
    </source>
</evidence>
<organism evidence="6 7">
    <name type="scientific">Periconia macrospinosa</name>
    <dbReference type="NCBI Taxonomy" id="97972"/>
    <lineage>
        <taxon>Eukaryota</taxon>
        <taxon>Fungi</taxon>
        <taxon>Dikarya</taxon>
        <taxon>Ascomycota</taxon>
        <taxon>Pezizomycotina</taxon>
        <taxon>Dothideomycetes</taxon>
        <taxon>Pleosporomycetidae</taxon>
        <taxon>Pleosporales</taxon>
        <taxon>Massarineae</taxon>
        <taxon>Periconiaceae</taxon>
        <taxon>Periconia</taxon>
    </lineage>
</organism>
<proteinExistence type="inferred from homology"/>
<feature type="transmembrane region" description="Helical" evidence="4">
    <location>
        <begin position="199"/>
        <end position="220"/>
    </location>
</feature>
<evidence type="ECO:0000256" key="4">
    <source>
        <dbReference type="SAM" id="Phobius"/>
    </source>
</evidence>
<dbReference type="PANTHER" id="PTHR11360">
    <property type="entry name" value="MONOCARBOXYLATE TRANSPORTER"/>
    <property type="match status" value="1"/>
</dbReference>
<dbReference type="GO" id="GO:0022857">
    <property type="term" value="F:transmembrane transporter activity"/>
    <property type="evidence" value="ECO:0007669"/>
    <property type="project" value="InterPro"/>
</dbReference>
<dbReference type="Gene3D" id="1.20.1250.20">
    <property type="entry name" value="MFS general substrate transporter like domains"/>
    <property type="match status" value="2"/>
</dbReference>
<feature type="transmembrane region" description="Helical" evidence="4">
    <location>
        <begin position="416"/>
        <end position="439"/>
    </location>
</feature>
<accession>A0A2V1E1Z2</accession>
<keyword evidence="4" id="KW-0472">Membrane</keyword>
<evidence type="ECO:0000256" key="2">
    <source>
        <dbReference type="ARBA" id="ARBA00006727"/>
    </source>
</evidence>